<gene>
    <name evidence="1" type="ORF">AVDCRST_MAG67-2230</name>
</gene>
<protein>
    <submittedName>
        <fullName evidence="1">Uncharacterized protein</fullName>
    </submittedName>
</protein>
<proteinExistence type="predicted"/>
<accession>A0A6J4SSX5</accession>
<name>A0A6J4SSX5_9ACTN</name>
<organism evidence="1">
    <name type="scientific">uncultured Solirubrobacteraceae bacterium</name>
    <dbReference type="NCBI Taxonomy" id="1162706"/>
    <lineage>
        <taxon>Bacteria</taxon>
        <taxon>Bacillati</taxon>
        <taxon>Actinomycetota</taxon>
        <taxon>Thermoleophilia</taxon>
        <taxon>Solirubrobacterales</taxon>
        <taxon>Solirubrobacteraceae</taxon>
        <taxon>environmental samples</taxon>
    </lineage>
</organism>
<dbReference type="EMBL" id="CADCVQ010000089">
    <property type="protein sequence ID" value="CAA9504404.1"/>
    <property type="molecule type" value="Genomic_DNA"/>
</dbReference>
<dbReference type="AlphaFoldDB" id="A0A6J4SSX5"/>
<evidence type="ECO:0000313" key="1">
    <source>
        <dbReference type="EMBL" id="CAA9504404.1"/>
    </source>
</evidence>
<sequence length="57" mass="6068">MDECSPDELAALRERVRVLAAGGVDHTFEISADARRHAQAGETALAVRELGRHTPGG</sequence>
<reference evidence="1" key="1">
    <citation type="submission" date="2020-02" db="EMBL/GenBank/DDBJ databases">
        <authorList>
            <person name="Meier V. D."/>
        </authorList>
    </citation>
    <scope>NUCLEOTIDE SEQUENCE</scope>
    <source>
        <strain evidence="1">AVDCRST_MAG67</strain>
    </source>
</reference>